<proteinExistence type="predicted"/>
<dbReference type="Proteomes" id="UP000246464">
    <property type="component" value="Chromosome 3"/>
</dbReference>
<name>A0A2U9B3A6_SCOMX</name>
<feature type="region of interest" description="Disordered" evidence="1">
    <location>
        <begin position="154"/>
        <end position="207"/>
    </location>
</feature>
<evidence type="ECO:0000313" key="3">
    <source>
        <dbReference type="Proteomes" id="UP000246464"/>
    </source>
</evidence>
<keyword evidence="3" id="KW-1185">Reference proteome</keyword>
<protein>
    <submittedName>
        <fullName evidence="2">Uncharacterized protein</fullName>
    </submittedName>
</protein>
<gene>
    <name evidence="2" type="ORF">SMAX5B_001512</name>
</gene>
<reference evidence="2 3" key="1">
    <citation type="submission" date="2017-12" db="EMBL/GenBank/DDBJ databases">
        <title>Integrating genomic resources of turbot (Scophthalmus maximus) in depth evaluation of genetic and physical mapping variation across individuals.</title>
        <authorList>
            <person name="Martinez P."/>
        </authorList>
    </citation>
    <scope>NUCLEOTIDE SEQUENCE [LARGE SCALE GENOMIC DNA]</scope>
</reference>
<organism evidence="2 3">
    <name type="scientific">Scophthalmus maximus</name>
    <name type="common">Turbot</name>
    <name type="synonym">Psetta maxima</name>
    <dbReference type="NCBI Taxonomy" id="52904"/>
    <lineage>
        <taxon>Eukaryota</taxon>
        <taxon>Metazoa</taxon>
        <taxon>Chordata</taxon>
        <taxon>Craniata</taxon>
        <taxon>Vertebrata</taxon>
        <taxon>Euteleostomi</taxon>
        <taxon>Actinopterygii</taxon>
        <taxon>Neopterygii</taxon>
        <taxon>Teleostei</taxon>
        <taxon>Neoteleostei</taxon>
        <taxon>Acanthomorphata</taxon>
        <taxon>Carangaria</taxon>
        <taxon>Pleuronectiformes</taxon>
        <taxon>Pleuronectoidei</taxon>
        <taxon>Scophthalmidae</taxon>
        <taxon>Scophthalmus</taxon>
    </lineage>
</organism>
<evidence type="ECO:0000256" key="1">
    <source>
        <dbReference type="SAM" id="MobiDB-lite"/>
    </source>
</evidence>
<dbReference type="EMBL" id="CP026245">
    <property type="protein sequence ID" value="AWO98432.1"/>
    <property type="molecule type" value="Genomic_DNA"/>
</dbReference>
<feature type="compositionally biased region" description="Polar residues" evidence="1">
    <location>
        <begin position="193"/>
        <end position="207"/>
    </location>
</feature>
<feature type="region of interest" description="Disordered" evidence="1">
    <location>
        <begin position="31"/>
        <end position="56"/>
    </location>
</feature>
<dbReference type="AlphaFoldDB" id="A0A2U9B3A6"/>
<sequence>MVFYEHCHEIWRGSPATRCIDSAIETGDLLDSRSSSERLTPTMELPGLPSPSPHSVESLECLPPAVVKQRRDLLQAKLDSHRGDRLKRKARADPVAEEDLQLKRRLLELAEESTRIYSESTGQINTYIANICSTINDGFALMREMMYQPPQQQQFVHPHSNTGQYHGHPPSYMNTTSHPTTPAFLHTPRHNQPAYNTPTPTRSPENETTFSFRRALLQQNDAE</sequence>
<evidence type="ECO:0000313" key="2">
    <source>
        <dbReference type="EMBL" id="AWO98432.1"/>
    </source>
</evidence>
<accession>A0A2U9B3A6</accession>